<protein>
    <submittedName>
        <fullName evidence="2">Uncharacterized protein</fullName>
    </submittedName>
</protein>
<evidence type="ECO:0000256" key="1">
    <source>
        <dbReference type="SAM" id="Phobius"/>
    </source>
</evidence>
<feature type="transmembrane region" description="Helical" evidence="1">
    <location>
        <begin position="12"/>
        <end position="28"/>
    </location>
</feature>
<dbReference type="AlphaFoldDB" id="A0AAD6ZRK6"/>
<keyword evidence="1" id="KW-0812">Transmembrane</keyword>
<keyword evidence="1" id="KW-1133">Transmembrane helix</keyword>
<gene>
    <name evidence="2" type="ORF">DFH08DRAFT_285290</name>
</gene>
<reference evidence="2" key="1">
    <citation type="submission" date="2023-03" db="EMBL/GenBank/DDBJ databases">
        <title>Massive genome expansion in bonnet fungi (Mycena s.s.) driven by repeated elements and novel gene families across ecological guilds.</title>
        <authorList>
            <consortium name="Lawrence Berkeley National Laboratory"/>
            <person name="Harder C.B."/>
            <person name="Miyauchi S."/>
            <person name="Viragh M."/>
            <person name="Kuo A."/>
            <person name="Thoen E."/>
            <person name="Andreopoulos B."/>
            <person name="Lu D."/>
            <person name="Skrede I."/>
            <person name="Drula E."/>
            <person name="Henrissat B."/>
            <person name="Morin E."/>
            <person name="Kohler A."/>
            <person name="Barry K."/>
            <person name="LaButti K."/>
            <person name="Morin E."/>
            <person name="Salamov A."/>
            <person name="Lipzen A."/>
            <person name="Mereny Z."/>
            <person name="Hegedus B."/>
            <person name="Baldrian P."/>
            <person name="Stursova M."/>
            <person name="Weitz H."/>
            <person name="Taylor A."/>
            <person name="Grigoriev I.V."/>
            <person name="Nagy L.G."/>
            <person name="Martin F."/>
            <person name="Kauserud H."/>
        </authorList>
    </citation>
    <scope>NUCLEOTIDE SEQUENCE</scope>
    <source>
        <strain evidence="2">CBHHK002</strain>
    </source>
</reference>
<organism evidence="2 3">
    <name type="scientific">Mycena albidolilacea</name>
    <dbReference type="NCBI Taxonomy" id="1033008"/>
    <lineage>
        <taxon>Eukaryota</taxon>
        <taxon>Fungi</taxon>
        <taxon>Dikarya</taxon>
        <taxon>Basidiomycota</taxon>
        <taxon>Agaricomycotina</taxon>
        <taxon>Agaricomycetes</taxon>
        <taxon>Agaricomycetidae</taxon>
        <taxon>Agaricales</taxon>
        <taxon>Marasmiineae</taxon>
        <taxon>Mycenaceae</taxon>
        <taxon>Mycena</taxon>
    </lineage>
</organism>
<name>A0AAD6ZRK6_9AGAR</name>
<keyword evidence="3" id="KW-1185">Reference proteome</keyword>
<keyword evidence="1" id="KW-0472">Membrane</keyword>
<evidence type="ECO:0000313" key="2">
    <source>
        <dbReference type="EMBL" id="KAJ7336266.1"/>
    </source>
</evidence>
<dbReference type="EMBL" id="JARIHO010000031">
    <property type="protein sequence ID" value="KAJ7336266.1"/>
    <property type="molecule type" value="Genomic_DNA"/>
</dbReference>
<accession>A0AAD6ZRK6</accession>
<sequence>MYQADGRPRRWRYFIAINGLTGILYLAQCYNADPDARRAAGILASHLCRVDAEEYARVDFSSFDACIGYYARLREPVPQCVPHGSSIGLWSRFDVLARASPEWQDEARAIMRKTAEEVHAKPLRLPHSDSHVPFSQHVCMRHVCQSWLGEGVLRHIYCWGEQCSPQTPLLLPDGISNIFWNLA</sequence>
<dbReference type="Proteomes" id="UP001218218">
    <property type="component" value="Unassembled WGS sequence"/>
</dbReference>
<comment type="caution">
    <text evidence="2">The sequence shown here is derived from an EMBL/GenBank/DDBJ whole genome shotgun (WGS) entry which is preliminary data.</text>
</comment>
<evidence type="ECO:0000313" key="3">
    <source>
        <dbReference type="Proteomes" id="UP001218218"/>
    </source>
</evidence>
<proteinExistence type="predicted"/>